<comment type="caution">
    <text evidence="2">The sequence shown here is derived from an EMBL/GenBank/DDBJ whole genome shotgun (WGS) entry which is preliminary data.</text>
</comment>
<gene>
    <name evidence="2" type="ORF">DFH08DRAFT_817483</name>
</gene>
<organism evidence="2 3">
    <name type="scientific">Mycena albidolilacea</name>
    <dbReference type="NCBI Taxonomy" id="1033008"/>
    <lineage>
        <taxon>Eukaryota</taxon>
        <taxon>Fungi</taxon>
        <taxon>Dikarya</taxon>
        <taxon>Basidiomycota</taxon>
        <taxon>Agaricomycotina</taxon>
        <taxon>Agaricomycetes</taxon>
        <taxon>Agaricomycetidae</taxon>
        <taxon>Agaricales</taxon>
        <taxon>Marasmiineae</taxon>
        <taxon>Mycenaceae</taxon>
        <taxon>Mycena</taxon>
    </lineage>
</organism>
<evidence type="ECO:0000313" key="3">
    <source>
        <dbReference type="Proteomes" id="UP001218218"/>
    </source>
</evidence>
<dbReference type="AlphaFoldDB" id="A0AAD6ZIJ5"/>
<feature type="region of interest" description="Disordered" evidence="1">
    <location>
        <begin position="135"/>
        <end position="158"/>
    </location>
</feature>
<sequence length="304" mass="32984">MPSCNTLGRRLARSFTVSVCSARSPPVDDPEAGLCRLLLGSRGTRGTMEDMRAGVSPRVECTMAPTPGGAADGRRREQPHLPRACDKYYDDDLSASTRHSCTPSAHTGFPANRRSHKPLWARAVLVVYVTPHVHYSPESRRSSTHSSRRPPFPSFSAALDPSSAVIRAGFGWVLRPTGRRAGGRAGDVGIEKDGANMKGIEQGGAEGGWAVADTSEMEIGSLRHTLLSSQPSRGTTGAASLRSVPFSRRPPRVLDSLRCKEDAPGGWPSLQGVDVWDLPALLLRLRVCVDVRSQPRFVARRMRR</sequence>
<name>A0AAD6ZIJ5_9AGAR</name>
<protein>
    <submittedName>
        <fullName evidence="2">Uncharacterized protein</fullName>
    </submittedName>
</protein>
<dbReference type="Proteomes" id="UP001218218">
    <property type="component" value="Unassembled WGS sequence"/>
</dbReference>
<keyword evidence="3" id="KW-1185">Reference proteome</keyword>
<reference evidence="2" key="1">
    <citation type="submission" date="2023-03" db="EMBL/GenBank/DDBJ databases">
        <title>Massive genome expansion in bonnet fungi (Mycena s.s.) driven by repeated elements and novel gene families across ecological guilds.</title>
        <authorList>
            <consortium name="Lawrence Berkeley National Laboratory"/>
            <person name="Harder C.B."/>
            <person name="Miyauchi S."/>
            <person name="Viragh M."/>
            <person name="Kuo A."/>
            <person name="Thoen E."/>
            <person name="Andreopoulos B."/>
            <person name="Lu D."/>
            <person name="Skrede I."/>
            <person name="Drula E."/>
            <person name="Henrissat B."/>
            <person name="Morin E."/>
            <person name="Kohler A."/>
            <person name="Barry K."/>
            <person name="LaButti K."/>
            <person name="Morin E."/>
            <person name="Salamov A."/>
            <person name="Lipzen A."/>
            <person name="Mereny Z."/>
            <person name="Hegedus B."/>
            <person name="Baldrian P."/>
            <person name="Stursova M."/>
            <person name="Weitz H."/>
            <person name="Taylor A."/>
            <person name="Grigoriev I.V."/>
            <person name="Nagy L.G."/>
            <person name="Martin F."/>
            <person name="Kauserud H."/>
        </authorList>
    </citation>
    <scope>NUCLEOTIDE SEQUENCE</scope>
    <source>
        <strain evidence="2">CBHHK002</strain>
    </source>
</reference>
<evidence type="ECO:0000313" key="2">
    <source>
        <dbReference type="EMBL" id="KAJ7324010.1"/>
    </source>
</evidence>
<proteinExistence type="predicted"/>
<dbReference type="EMBL" id="JARIHO010000045">
    <property type="protein sequence ID" value="KAJ7324010.1"/>
    <property type="molecule type" value="Genomic_DNA"/>
</dbReference>
<evidence type="ECO:0000256" key="1">
    <source>
        <dbReference type="SAM" id="MobiDB-lite"/>
    </source>
</evidence>
<accession>A0AAD6ZIJ5</accession>